<name>A0A4V1J073_ROZAC</name>
<gene>
    <name evidence="1" type="ORF">ROZALSC1DRAFT_21281</name>
</gene>
<dbReference type="AlphaFoldDB" id="A0A4V1J073"/>
<evidence type="ECO:0000313" key="2">
    <source>
        <dbReference type="Proteomes" id="UP000281549"/>
    </source>
</evidence>
<reference evidence="2" key="1">
    <citation type="journal article" date="2018" name="Nat. Microbiol.">
        <title>Leveraging single-cell genomics to expand the fungal tree of life.</title>
        <authorList>
            <person name="Ahrendt S.R."/>
            <person name="Quandt C.A."/>
            <person name="Ciobanu D."/>
            <person name="Clum A."/>
            <person name="Salamov A."/>
            <person name="Andreopoulos B."/>
            <person name="Cheng J.F."/>
            <person name="Woyke T."/>
            <person name="Pelin A."/>
            <person name="Henrissat B."/>
            <person name="Reynolds N.K."/>
            <person name="Benny G.L."/>
            <person name="Smith M.E."/>
            <person name="James T.Y."/>
            <person name="Grigoriev I.V."/>
        </authorList>
    </citation>
    <scope>NUCLEOTIDE SEQUENCE [LARGE SCALE GENOMIC DNA]</scope>
    <source>
        <strain evidence="2">CSF55</strain>
    </source>
</reference>
<dbReference type="EMBL" id="ML005046">
    <property type="protein sequence ID" value="RKP20559.1"/>
    <property type="molecule type" value="Genomic_DNA"/>
</dbReference>
<protein>
    <submittedName>
        <fullName evidence="1">Uncharacterized protein</fullName>
    </submittedName>
</protein>
<sequence>MKDLWARYKHGLPDYLRYEVLENDCGHKWRKQKTRWRWIRKPIALMVAYNNSLVETNPDKRKFEITNTVLRTFHKPITIIDRDIKLIHKGKSSPDFYKDVQIILEALKTDQAAPTNIFKTFKNPEITTISTRTNF</sequence>
<accession>A0A4V1J073</accession>
<dbReference type="Proteomes" id="UP000281549">
    <property type="component" value="Unassembled WGS sequence"/>
</dbReference>
<proteinExistence type="predicted"/>
<evidence type="ECO:0000313" key="1">
    <source>
        <dbReference type="EMBL" id="RKP20559.1"/>
    </source>
</evidence>
<organism evidence="1 2">
    <name type="scientific">Rozella allomycis (strain CSF55)</name>
    <dbReference type="NCBI Taxonomy" id="988480"/>
    <lineage>
        <taxon>Eukaryota</taxon>
        <taxon>Fungi</taxon>
        <taxon>Fungi incertae sedis</taxon>
        <taxon>Cryptomycota</taxon>
        <taxon>Cryptomycota incertae sedis</taxon>
        <taxon>Rozella</taxon>
    </lineage>
</organism>